<accession>X1K2E2</accession>
<feature type="compositionally biased region" description="Polar residues" evidence="1">
    <location>
        <begin position="1"/>
        <end position="19"/>
    </location>
</feature>
<comment type="caution">
    <text evidence="2">The sequence shown here is derived from an EMBL/GenBank/DDBJ whole genome shotgun (WGS) entry which is preliminary data.</text>
</comment>
<dbReference type="AlphaFoldDB" id="X1K2E2"/>
<reference evidence="2" key="1">
    <citation type="journal article" date="2014" name="Front. Microbiol.">
        <title>High frequency of phylogenetically diverse reductive dehalogenase-homologous genes in deep subseafloor sedimentary metagenomes.</title>
        <authorList>
            <person name="Kawai M."/>
            <person name="Futagami T."/>
            <person name="Toyoda A."/>
            <person name="Takaki Y."/>
            <person name="Nishi S."/>
            <person name="Hori S."/>
            <person name="Arai W."/>
            <person name="Tsubouchi T."/>
            <person name="Morono Y."/>
            <person name="Uchiyama I."/>
            <person name="Ito T."/>
            <person name="Fujiyama A."/>
            <person name="Inagaki F."/>
            <person name="Takami H."/>
        </authorList>
    </citation>
    <scope>NUCLEOTIDE SEQUENCE</scope>
    <source>
        <strain evidence="2">Expedition CK06-06</strain>
    </source>
</reference>
<evidence type="ECO:0000313" key="2">
    <source>
        <dbReference type="EMBL" id="GAH76248.1"/>
    </source>
</evidence>
<proteinExistence type="predicted"/>
<gene>
    <name evidence="2" type="ORF">S03H2_42546</name>
</gene>
<sequence>MKQEQAISSEETVHSQEQVASKDILRILENHNKDRGGLISILEEIQ</sequence>
<dbReference type="EMBL" id="BARU01026496">
    <property type="protein sequence ID" value="GAH76248.1"/>
    <property type="molecule type" value="Genomic_DNA"/>
</dbReference>
<protein>
    <submittedName>
        <fullName evidence="2">Uncharacterized protein</fullName>
    </submittedName>
</protein>
<feature type="region of interest" description="Disordered" evidence="1">
    <location>
        <begin position="1"/>
        <end position="20"/>
    </location>
</feature>
<evidence type="ECO:0000256" key="1">
    <source>
        <dbReference type="SAM" id="MobiDB-lite"/>
    </source>
</evidence>
<organism evidence="2">
    <name type="scientific">marine sediment metagenome</name>
    <dbReference type="NCBI Taxonomy" id="412755"/>
    <lineage>
        <taxon>unclassified sequences</taxon>
        <taxon>metagenomes</taxon>
        <taxon>ecological metagenomes</taxon>
    </lineage>
</organism>
<feature type="non-terminal residue" evidence="2">
    <location>
        <position position="46"/>
    </location>
</feature>
<name>X1K2E2_9ZZZZ</name>